<name>A0A5B7GTI0_PORTR</name>
<organism evidence="1 2">
    <name type="scientific">Portunus trituberculatus</name>
    <name type="common">Swimming crab</name>
    <name type="synonym">Neptunus trituberculatus</name>
    <dbReference type="NCBI Taxonomy" id="210409"/>
    <lineage>
        <taxon>Eukaryota</taxon>
        <taxon>Metazoa</taxon>
        <taxon>Ecdysozoa</taxon>
        <taxon>Arthropoda</taxon>
        <taxon>Crustacea</taxon>
        <taxon>Multicrustacea</taxon>
        <taxon>Malacostraca</taxon>
        <taxon>Eumalacostraca</taxon>
        <taxon>Eucarida</taxon>
        <taxon>Decapoda</taxon>
        <taxon>Pleocyemata</taxon>
        <taxon>Brachyura</taxon>
        <taxon>Eubrachyura</taxon>
        <taxon>Portunoidea</taxon>
        <taxon>Portunidae</taxon>
        <taxon>Portuninae</taxon>
        <taxon>Portunus</taxon>
    </lineage>
</organism>
<keyword evidence="2" id="KW-1185">Reference proteome</keyword>
<evidence type="ECO:0000313" key="1">
    <source>
        <dbReference type="EMBL" id="MPC60328.1"/>
    </source>
</evidence>
<dbReference type="AlphaFoldDB" id="A0A5B7GTI0"/>
<gene>
    <name evidence="1" type="ORF">E2C01_054369</name>
</gene>
<dbReference type="EMBL" id="VSRR010017400">
    <property type="protein sequence ID" value="MPC60328.1"/>
    <property type="molecule type" value="Genomic_DNA"/>
</dbReference>
<comment type="caution">
    <text evidence="1">The sequence shown here is derived from an EMBL/GenBank/DDBJ whole genome shotgun (WGS) entry which is preliminary data.</text>
</comment>
<dbReference type="Proteomes" id="UP000324222">
    <property type="component" value="Unassembled WGS sequence"/>
</dbReference>
<evidence type="ECO:0000313" key="2">
    <source>
        <dbReference type="Proteomes" id="UP000324222"/>
    </source>
</evidence>
<proteinExistence type="predicted"/>
<sequence>MTPSPPPPLALFVSGAPPLAQSILTKYSHPPRPVRRRAPRASLSSDHLQYYSVNSGFYE</sequence>
<protein>
    <submittedName>
        <fullName evidence="1">Uncharacterized protein</fullName>
    </submittedName>
</protein>
<reference evidence="1 2" key="1">
    <citation type="submission" date="2019-05" db="EMBL/GenBank/DDBJ databases">
        <title>Another draft genome of Portunus trituberculatus and its Hox gene families provides insights of decapod evolution.</title>
        <authorList>
            <person name="Jeong J.-H."/>
            <person name="Song I."/>
            <person name="Kim S."/>
            <person name="Choi T."/>
            <person name="Kim D."/>
            <person name="Ryu S."/>
            <person name="Kim W."/>
        </authorList>
    </citation>
    <scope>NUCLEOTIDE SEQUENCE [LARGE SCALE GENOMIC DNA]</scope>
    <source>
        <tissue evidence="1">Muscle</tissue>
    </source>
</reference>
<accession>A0A5B7GTI0</accession>